<keyword evidence="3" id="KW-1185">Reference proteome</keyword>
<feature type="compositionally biased region" description="Basic and acidic residues" evidence="1">
    <location>
        <begin position="459"/>
        <end position="473"/>
    </location>
</feature>
<evidence type="ECO:0000313" key="3">
    <source>
        <dbReference type="Proteomes" id="UP001346149"/>
    </source>
</evidence>
<dbReference type="Proteomes" id="UP001346149">
    <property type="component" value="Unassembled WGS sequence"/>
</dbReference>
<dbReference type="AlphaFoldDB" id="A0AAN7LA62"/>
<organism evidence="2 3">
    <name type="scientific">Trapa natans</name>
    <name type="common">Water chestnut</name>
    <dbReference type="NCBI Taxonomy" id="22666"/>
    <lineage>
        <taxon>Eukaryota</taxon>
        <taxon>Viridiplantae</taxon>
        <taxon>Streptophyta</taxon>
        <taxon>Embryophyta</taxon>
        <taxon>Tracheophyta</taxon>
        <taxon>Spermatophyta</taxon>
        <taxon>Magnoliopsida</taxon>
        <taxon>eudicotyledons</taxon>
        <taxon>Gunneridae</taxon>
        <taxon>Pentapetalae</taxon>
        <taxon>rosids</taxon>
        <taxon>malvids</taxon>
        <taxon>Myrtales</taxon>
        <taxon>Lythraceae</taxon>
        <taxon>Trapa</taxon>
    </lineage>
</organism>
<proteinExistence type="predicted"/>
<dbReference type="PANTHER" id="PTHR43198:SF2">
    <property type="entry name" value="SI:CH1073-67J19.1-RELATED"/>
    <property type="match status" value="1"/>
</dbReference>
<comment type="caution">
    <text evidence="2">The sequence shown here is derived from an EMBL/GenBank/DDBJ whole genome shotgun (WGS) entry which is preliminary data.</text>
</comment>
<name>A0AAN7LA62_TRANT</name>
<dbReference type="InterPro" id="IPR050967">
    <property type="entry name" value="Thiamine_Salvage_TenA"/>
</dbReference>
<protein>
    <submittedName>
        <fullName evidence="2">Uncharacterized protein</fullName>
    </submittedName>
</protein>
<accession>A0AAN7LA62</accession>
<dbReference type="EMBL" id="JAXQNO010000016">
    <property type="protein sequence ID" value="KAK4782231.1"/>
    <property type="molecule type" value="Genomic_DNA"/>
</dbReference>
<feature type="region of interest" description="Disordered" evidence="1">
    <location>
        <begin position="448"/>
        <end position="473"/>
    </location>
</feature>
<gene>
    <name evidence="2" type="ORF">SAY86_016333</name>
</gene>
<reference evidence="2 3" key="1">
    <citation type="journal article" date="2023" name="Hortic Res">
        <title>Pangenome of water caltrop reveals structural variations and asymmetric subgenome divergence after allopolyploidization.</title>
        <authorList>
            <person name="Zhang X."/>
            <person name="Chen Y."/>
            <person name="Wang L."/>
            <person name="Yuan Y."/>
            <person name="Fang M."/>
            <person name="Shi L."/>
            <person name="Lu R."/>
            <person name="Comes H.P."/>
            <person name="Ma Y."/>
            <person name="Chen Y."/>
            <person name="Huang G."/>
            <person name="Zhou Y."/>
            <person name="Zheng Z."/>
            <person name="Qiu Y."/>
        </authorList>
    </citation>
    <scope>NUCLEOTIDE SEQUENCE [LARGE SCALE GENOMIC DNA]</scope>
    <source>
        <strain evidence="2">F231</strain>
    </source>
</reference>
<dbReference type="InterPro" id="IPR016084">
    <property type="entry name" value="Haem_Oase-like_multi-hlx"/>
</dbReference>
<dbReference type="PANTHER" id="PTHR43198">
    <property type="entry name" value="BIFUNCTIONAL TH2 PROTEIN"/>
    <property type="match status" value="1"/>
</dbReference>
<dbReference type="Gene3D" id="1.20.910.10">
    <property type="entry name" value="Heme oxygenase-like"/>
    <property type="match status" value="1"/>
</dbReference>
<evidence type="ECO:0000256" key="1">
    <source>
        <dbReference type="SAM" id="MobiDB-lite"/>
    </source>
</evidence>
<dbReference type="GO" id="GO:0005829">
    <property type="term" value="C:cytosol"/>
    <property type="evidence" value="ECO:0007669"/>
    <property type="project" value="TreeGrafter"/>
</dbReference>
<evidence type="ECO:0000313" key="2">
    <source>
        <dbReference type="EMBL" id="KAK4782231.1"/>
    </source>
</evidence>
<sequence>MLQPPPAACQLPPDGGQEEDSHMARKLWLEYGGGVNFALLSPFMLCLAGRELSAHDFANFISDHIGFLKSWSFMCQKAADEEEDDEERQALLYQLSGDLAEAWITNESVLQDLVQNYGVDPAILLEETVKFPELKDFPKDFQFGALASTAASLRIFTFLADQVKSVLDPNGRNDDDYPFKNWIQNYTAGGTIKEISQKTEDSLDRLPAESMTNDQIHIMEYQYCIRIWQPVYFLTQNFDNLHESSAAPLIRSPSEEFRIIFFSNFDMSCTSVDSSHVLVESAIEKSAGQQCNNVSAAKLRERWKKIKEEYRIGYQKHVRNIQESQKVKGFNYRYVEETIQVLSEFQKEANLDEVIKSQLLQGLNFREVRRVGEEAMTLNPGCLKFFRSLLGTERVEVGVNVVSCCWSADVIASSFPKDVSDGMNIGANELLYDGQDPDVGEVVGMKRQVESPGGQGEAVPRHPEEHSRQREEQDGADIGIVFANCSSSLRTIASKLKISLVPLFPGLVQKQKEQGHSHGGYFSNQEKGILYTVSNWTEIHAFIMSDEGQFQWCHQLSFERESMEMLASFKEEEEKRRYKEMDIDKTV</sequence>